<protein>
    <submittedName>
        <fullName evidence="1">Uncharacterized protein</fullName>
    </submittedName>
</protein>
<dbReference type="AlphaFoldDB" id="A0A5D2GSI7"/>
<reference evidence="1 2" key="1">
    <citation type="submission" date="2019-06" db="EMBL/GenBank/DDBJ databases">
        <title>WGS assembly of Gossypium darwinii.</title>
        <authorList>
            <person name="Chen Z.J."/>
            <person name="Sreedasyam A."/>
            <person name="Ando A."/>
            <person name="Song Q."/>
            <person name="De L."/>
            <person name="Hulse-Kemp A."/>
            <person name="Ding M."/>
            <person name="Ye W."/>
            <person name="Kirkbride R."/>
            <person name="Jenkins J."/>
            <person name="Plott C."/>
            <person name="Lovell J."/>
            <person name="Lin Y.-M."/>
            <person name="Vaughn R."/>
            <person name="Liu B."/>
            <person name="Li W."/>
            <person name="Simpson S."/>
            <person name="Scheffler B."/>
            <person name="Saski C."/>
            <person name="Grover C."/>
            <person name="Hu G."/>
            <person name="Conover J."/>
            <person name="Carlson J."/>
            <person name="Shu S."/>
            <person name="Boston L."/>
            <person name="Williams M."/>
            <person name="Peterson D."/>
            <person name="Mcgee K."/>
            <person name="Jones D."/>
            <person name="Wendel J."/>
            <person name="Stelly D."/>
            <person name="Grimwood J."/>
            <person name="Schmutz J."/>
        </authorList>
    </citation>
    <scope>NUCLEOTIDE SEQUENCE [LARGE SCALE GENOMIC DNA]</scope>
    <source>
        <strain evidence="1">1808015.09</strain>
    </source>
</reference>
<proteinExistence type="predicted"/>
<gene>
    <name evidence="1" type="ORF">ES288_A05G462000v1</name>
</gene>
<evidence type="ECO:0000313" key="1">
    <source>
        <dbReference type="EMBL" id="TYH20857.1"/>
    </source>
</evidence>
<dbReference type="EMBL" id="CM017692">
    <property type="protein sequence ID" value="TYH20857.1"/>
    <property type="molecule type" value="Genomic_DNA"/>
</dbReference>
<keyword evidence="2" id="KW-1185">Reference proteome</keyword>
<organism evidence="1 2">
    <name type="scientific">Gossypium darwinii</name>
    <name type="common">Darwin's cotton</name>
    <name type="synonym">Gossypium barbadense var. darwinii</name>
    <dbReference type="NCBI Taxonomy" id="34276"/>
    <lineage>
        <taxon>Eukaryota</taxon>
        <taxon>Viridiplantae</taxon>
        <taxon>Streptophyta</taxon>
        <taxon>Embryophyta</taxon>
        <taxon>Tracheophyta</taxon>
        <taxon>Spermatophyta</taxon>
        <taxon>Magnoliopsida</taxon>
        <taxon>eudicotyledons</taxon>
        <taxon>Gunneridae</taxon>
        <taxon>Pentapetalae</taxon>
        <taxon>rosids</taxon>
        <taxon>malvids</taxon>
        <taxon>Malvales</taxon>
        <taxon>Malvaceae</taxon>
        <taxon>Malvoideae</taxon>
        <taxon>Gossypium</taxon>
    </lineage>
</organism>
<name>A0A5D2GSI7_GOSDA</name>
<dbReference type="Proteomes" id="UP000323506">
    <property type="component" value="Chromosome A05"/>
</dbReference>
<sequence length="69" mass="7854">MILNLFLLHYFRIKGMKERPMNCECQVLSQHGRAIGLDKVGCVLGGVLQTPLKFLILFSGVNIYIFQLN</sequence>
<evidence type="ECO:0000313" key="2">
    <source>
        <dbReference type="Proteomes" id="UP000323506"/>
    </source>
</evidence>
<accession>A0A5D2GSI7</accession>